<gene>
    <name evidence="2" type="ORF">KACHI17_03720</name>
</gene>
<sequence>MKKFFAMMAMTGLLLSSISACAQQDKSKRPSPPATVSETVGGTKITIDYSQPALKGREIGKDIEPKDGKVWRAGANEKTWIEFSKDVTIEGKPLAAGKYGFFTIKNGNDWTLIFSKKWEGWGTQYSESDDALRVNVKQGAAGAAEEKLTYAISKAGVVTLAWGTTRVGFKVK</sequence>
<dbReference type="AlphaFoldDB" id="A0AAT9GG60"/>
<dbReference type="Pfam" id="PF11138">
    <property type="entry name" value="DUF2911"/>
    <property type="match status" value="1"/>
</dbReference>
<name>A0AAT9GG60_9BACT</name>
<feature type="signal peptide" evidence="1">
    <location>
        <begin position="1"/>
        <end position="22"/>
    </location>
</feature>
<feature type="chain" id="PRO_5043602545" evidence="1">
    <location>
        <begin position="23"/>
        <end position="172"/>
    </location>
</feature>
<proteinExistence type="predicted"/>
<protein>
    <submittedName>
        <fullName evidence="2">DUF2911 domain-containing protein</fullName>
    </submittedName>
</protein>
<dbReference type="RefSeq" id="WP_353549812.1">
    <property type="nucleotide sequence ID" value="NZ_AP029612.1"/>
</dbReference>
<evidence type="ECO:0000313" key="2">
    <source>
        <dbReference type="EMBL" id="BFG69491.1"/>
    </source>
</evidence>
<keyword evidence="1" id="KW-0732">Signal</keyword>
<organism evidence="2">
    <name type="scientific">Sediminibacterium sp. KACHI17</name>
    <dbReference type="NCBI Taxonomy" id="1751071"/>
    <lineage>
        <taxon>Bacteria</taxon>
        <taxon>Pseudomonadati</taxon>
        <taxon>Bacteroidota</taxon>
        <taxon>Chitinophagia</taxon>
        <taxon>Chitinophagales</taxon>
        <taxon>Chitinophagaceae</taxon>
        <taxon>Sediminibacterium</taxon>
    </lineage>
</organism>
<dbReference type="EMBL" id="AP029612">
    <property type="protein sequence ID" value="BFG69491.1"/>
    <property type="molecule type" value="Genomic_DNA"/>
</dbReference>
<reference evidence="2" key="1">
    <citation type="submission" date="2024-02" db="EMBL/GenBank/DDBJ databases">
        <title>Sediminibacterium planktonica sp. nov. and Sediminibacterium longus sp. nov., isolated from surface lake and river water.</title>
        <authorList>
            <person name="Watanabe K."/>
            <person name="Takemine S."/>
            <person name="Ishii Y."/>
            <person name="Ogata Y."/>
            <person name="Shindo C."/>
            <person name="Suda W."/>
        </authorList>
    </citation>
    <scope>NUCLEOTIDE SEQUENCE</scope>
    <source>
        <strain evidence="2">KACHI17</strain>
    </source>
</reference>
<accession>A0AAT9GG60</accession>
<dbReference type="InterPro" id="IPR021314">
    <property type="entry name" value="DUF2911"/>
</dbReference>
<evidence type="ECO:0000256" key="1">
    <source>
        <dbReference type="SAM" id="SignalP"/>
    </source>
</evidence>
<dbReference type="PROSITE" id="PS51257">
    <property type="entry name" value="PROKAR_LIPOPROTEIN"/>
    <property type="match status" value="1"/>
</dbReference>